<dbReference type="InterPro" id="IPR024705">
    <property type="entry name" value="Ssp411"/>
</dbReference>
<dbReference type="Gene3D" id="3.40.30.10">
    <property type="entry name" value="Glutaredoxin"/>
    <property type="match status" value="1"/>
</dbReference>
<dbReference type="PANTHER" id="PTHR42899:SF1">
    <property type="entry name" value="SPERMATOGENESIS-ASSOCIATED PROTEIN 20"/>
    <property type="match status" value="1"/>
</dbReference>
<protein>
    <submittedName>
        <fullName evidence="2">Thioredoxin</fullName>
    </submittedName>
</protein>
<dbReference type="PIRSF" id="PIRSF006402">
    <property type="entry name" value="UCP006402_thioredoxin"/>
    <property type="match status" value="1"/>
</dbReference>
<dbReference type="KEGG" id="gpi:GPICK_05910"/>
<accession>A0A0B5BCZ3</accession>
<dbReference type="InterPro" id="IPR008928">
    <property type="entry name" value="6-hairpin_glycosidase_sf"/>
</dbReference>
<dbReference type="SUPFAM" id="SSF52833">
    <property type="entry name" value="Thioredoxin-like"/>
    <property type="match status" value="1"/>
</dbReference>
<dbReference type="CDD" id="cd02955">
    <property type="entry name" value="SSP411"/>
    <property type="match status" value="1"/>
</dbReference>
<evidence type="ECO:0000313" key="3">
    <source>
        <dbReference type="Proteomes" id="UP000057609"/>
    </source>
</evidence>
<dbReference type="InterPro" id="IPR004879">
    <property type="entry name" value="Ssp411-like_TRX"/>
</dbReference>
<dbReference type="InterPro" id="IPR036249">
    <property type="entry name" value="Thioredoxin-like_sf"/>
</dbReference>
<dbReference type="InterPro" id="IPR012341">
    <property type="entry name" value="6hp_glycosidase-like_sf"/>
</dbReference>
<evidence type="ECO:0000259" key="1">
    <source>
        <dbReference type="Pfam" id="PF03190"/>
    </source>
</evidence>
<dbReference type="HOGENOM" id="CLU_014051_4_1_7"/>
<keyword evidence="3" id="KW-1185">Reference proteome</keyword>
<dbReference type="Gene3D" id="1.50.10.10">
    <property type="match status" value="1"/>
</dbReference>
<organism evidence="2 3">
    <name type="scientific">Geobacter pickeringii</name>
    <dbReference type="NCBI Taxonomy" id="345632"/>
    <lineage>
        <taxon>Bacteria</taxon>
        <taxon>Pseudomonadati</taxon>
        <taxon>Thermodesulfobacteriota</taxon>
        <taxon>Desulfuromonadia</taxon>
        <taxon>Geobacterales</taxon>
        <taxon>Geobacteraceae</taxon>
        <taxon>Geobacter</taxon>
    </lineage>
</organism>
<dbReference type="Proteomes" id="UP000057609">
    <property type="component" value="Chromosome"/>
</dbReference>
<reference evidence="2 3" key="1">
    <citation type="journal article" date="2015" name="Genome Announc.">
        <title>Complete Genome of Geobacter pickeringii G13T, a Metal-Reducing Isolate from Sedimentary Kaolin Deposits.</title>
        <authorList>
            <person name="Badalamenti J.P."/>
            <person name="Bond D.R."/>
        </authorList>
    </citation>
    <scope>NUCLEOTIDE SEQUENCE [LARGE SCALE GENOMIC DNA]</scope>
    <source>
        <strain evidence="2 3">G13</strain>
    </source>
</reference>
<dbReference type="Pfam" id="PF03190">
    <property type="entry name" value="Thioredox_DsbH"/>
    <property type="match status" value="1"/>
</dbReference>
<dbReference type="AlphaFoldDB" id="A0A0B5BCZ3"/>
<dbReference type="GO" id="GO:0005975">
    <property type="term" value="P:carbohydrate metabolic process"/>
    <property type="evidence" value="ECO:0007669"/>
    <property type="project" value="InterPro"/>
</dbReference>
<dbReference type="SUPFAM" id="SSF48208">
    <property type="entry name" value="Six-hairpin glycosidases"/>
    <property type="match status" value="1"/>
</dbReference>
<sequence>MGDEAKRSDERQRLERIFLADRGTLPADGGESFNRLIFASSPYLLQHADNPVDWHQWGEEAFARARSEDKPVFLSIGYATCHWCHVMAHESFEDPEVAAVLNRSFVAVKVDREERPDIDDTYMRVAQMMGGRGGWPLTIVMTPDREPFFSATYIPKNPRGGMPGLMEVLGRIDEVWRTRRELVRQNCEAIMAGVARLATPQGGDVADDAPLHEARRQLGGMYDPLNGGFGGAPKFPMPLQLQFLLRYARRFGDAEALAMAEATLHAMRRGGIYDQLGFGFHRYSVDERWLVPHFEKMLYDQALCAIASVEAFQSTGRDLFRETAAEVCTFVLRELTSPEGGFYSALDADSEGEEGRYYLWTPAEIGAVLGEPDAAECCRLFGVTETGNFEGRTILHLPSGADETPAGGRSGRTERVERWRQLLLAARERRVRPFRDEKVVTAWNGLMMAALVKTYLVCGDGRFLEAAEGSARFIERHLTRDDGRLLRSIHRGDAGSPAFLEDYAFLAGGVLELYGATLEPRHLAGALRLAREMLRLFGGDGGLFDVGSDAETVLVRGRDSFDGALPSANSVAASVLLRLGAIADDEALREKGVEIVRSLMGGAGRQPVGHLQLLMAFDLIQGPGGEAVLEGDDVPELRAMLRELGQRFFPGLAVRGAQSQAAPGGAEARLCAGGACHPPRRSAEELGLLLDQLLEELYPASR</sequence>
<dbReference type="RefSeq" id="WP_039741290.1">
    <property type="nucleotide sequence ID" value="NZ_CP009788.1"/>
</dbReference>
<proteinExistence type="predicted"/>
<feature type="domain" description="Spermatogenesis-associated protein 20-like TRX" evidence="1">
    <location>
        <begin position="34"/>
        <end position="192"/>
    </location>
</feature>
<dbReference type="STRING" id="345632.GPICK_05910"/>
<dbReference type="PANTHER" id="PTHR42899">
    <property type="entry name" value="SPERMATOGENESIS-ASSOCIATED PROTEIN 20"/>
    <property type="match status" value="1"/>
</dbReference>
<dbReference type="EMBL" id="CP009788">
    <property type="protein sequence ID" value="AJE02959.1"/>
    <property type="molecule type" value="Genomic_DNA"/>
</dbReference>
<name>A0A0B5BCZ3_9BACT</name>
<evidence type="ECO:0000313" key="2">
    <source>
        <dbReference type="EMBL" id="AJE02959.1"/>
    </source>
</evidence>
<dbReference type="OrthoDB" id="9762614at2"/>
<gene>
    <name evidence="2" type="ORF">GPICK_05910</name>
</gene>